<dbReference type="GO" id="GO:0032993">
    <property type="term" value="C:protein-DNA complex"/>
    <property type="evidence" value="ECO:0007669"/>
    <property type="project" value="TreeGrafter"/>
</dbReference>
<dbReference type="GO" id="GO:0006355">
    <property type="term" value="P:regulation of DNA-templated transcription"/>
    <property type="evidence" value="ECO:0007669"/>
    <property type="project" value="InterPro"/>
</dbReference>
<keyword evidence="3 7" id="KW-0238">DNA-binding</keyword>
<dbReference type="InterPro" id="IPR039420">
    <property type="entry name" value="WalR-like"/>
</dbReference>
<comment type="caution">
    <text evidence="10">The sequence shown here is derived from an EMBL/GenBank/DDBJ whole genome shotgun (WGS) entry which is preliminary data.</text>
</comment>
<accession>A0A4U8Q6E0</accession>
<dbReference type="Gene3D" id="3.40.50.2300">
    <property type="match status" value="1"/>
</dbReference>
<dbReference type="SMART" id="SM00448">
    <property type="entry name" value="REC"/>
    <property type="match status" value="1"/>
</dbReference>
<dbReference type="InterPro" id="IPR036388">
    <property type="entry name" value="WH-like_DNA-bd_sf"/>
</dbReference>
<dbReference type="EMBL" id="QGQD01000060">
    <property type="protein sequence ID" value="TLD00039.1"/>
    <property type="molecule type" value="Genomic_DNA"/>
</dbReference>
<dbReference type="SUPFAM" id="SSF46894">
    <property type="entry name" value="C-terminal effector domain of the bipartite response regulators"/>
    <property type="match status" value="1"/>
</dbReference>
<name>A0A4U8Q6E0_9FIRM</name>
<evidence type="ECO:0000259" key="9">
    <source>
        <dbReference type="PROSITE" id="PS51755"/>
    </source>
</evidence>
<dbReference type="InterPro" id="IPR001867">
    <property type="entry name" value="OmpR/PhoB-type_DNA-bd"/>
</dbReference>
<dbReference type="InterPro" id="IPR011006">
    <property type="entry name" value="CheY-like_superfamily"/>
</dbReference>
<reference evidence="10 11" key="1">
    <citation type="journal article" date="2019" name="Anaerobe">
        <title>Detection of Robinsoniella peoriensis in multiple bone samples of a trauma patient.</title>
        <authorList>
            <person name="Schrottner P."/>
            <person name="Hartwich K."/>
            <person name="Bunk B."/>
            <person name="Schober I."/>
            <person name="Helbig S."/>
            <person name="Rudolph W.W."/>
            <person name="Gunzer F."/>
        </authorList>
    </citation>
    <scope>NUCLEOTIDE SEQUENCE [LARGE SCALE GENOMIC DNA]</scope>
    <source>
        <strain evidence="10 11">DSM 106044</strain>
    </source>
</reference>
<keyword evidence="4" id="KW-0804">Transcription</keyword>
<organism evidence="10 11">
    <name type="scientific">Robinsoniella peoriensis</name>
    <dbReference type="NCBI Taxonomy" id="180332"/>
    <lineage>
        <taxon>Bacteria</taxon>
        <taxon>Bacillati</taxon>
        <taxon>Bacillota</taxon>
        <taxon>Clostridia</taxon>
        <taxon>Lachnospirales</taxon>
        <taxon>Lachnospiraceae</taxon>
        <taxon>Robinsoniella</taxon>
    </lineage>
</organism>
<dbReference type="AlphaFoldDB" id="A0A4U8Q6E0"/>
<evidence type="ECO:0000256" key="7">
    <source>
        <dbReference type="PROSITE-ProRule" id="PRU01091"/>
    </source>
</evidence>
<evidence type="ECO:0000256" key="1">
    <source>
        <dbReference type="ARBA" id="ARBA00018672"/>
    </source>
</evidence>
<dbReference type="PANTHER" id="PTHR48111">
    <property type="entry name" value="REGULATOR OF RPOS"/>
    <property type="match status" value="1"/>
</dbReference>
<dbReference type="SUPFAM" id="SSF52172">
    <property type="entry name" value="CheY-like"/>
    <property type="match status" value="1"/>
</dbReference>
<dbReference type="Pfam" id="PF00072">
    <property type="entry name" value="Response_reg"/>
    <property type="match status" value="1"/>
</dbReference>
<protein>
    <recommendedName>
        <fullName evidence="1">Stage 0 sporulation protein A homolog</fullName>
    </recommendedName>
</protein>
<dbReference type="RefSeq" id="WP_242858531.1">
    <property type="nucleotide sequence ID" value="NZ_JBHTNY010000030.1"/>
</dbReference>
<gene>
    <name evidence="10" type="primary">regX3_4</name>
    <name evidence="10" type="ORF">DSM106044_03129</name>
</gene>
<sequence length="235" mass="26577">MGIKMEKTYNILLVEDDLSLLDGLVYSLEKHHFSVTVARTVRDAITLYAAGSYDLILLDLTLPDGLGFEVCTYVRERSAVPVIFVTASDEEVNIVKGLDIGGDDYITKPFKLNELISRIKALMRRAGMSGQNSGVVLKSNGITIKFLENQVICDGETLDLIGNEYKLLCLFMQNPNIVLTRQMILDRLWDDKGNFVDDNTLSVYVRRLRNKIEENPDRPAKILTVRGVGYQWKVR</sequence>
<feature type="domain" description="OmpR/PhoB-type" evidence="9">
    <location>
        <begin position="134"/>
        <end position="234"/>
    </location>
</feature>
<dbReference type="CDD" id="cd00383">
    <property type="entry name" value="trans_reg_C"/>
    <property type="match status" value="1"/>
</dbReference>
<keyword evidence="2" id="KW-0805">Transcription regulation</keyword>
<evidence type="ECO:0000256" key="4">
    <source>
        <dbReference type="ARBA" id="ARBA00023163"/>
    </source>
</evidence>
<evidence type="ECO:0000256" key="2">
    <source>
        <dbReference type="ARBA" id="ARBA00023015"/>
    </source>
</evidence>
<keyword evidence="6" id="KW-0597">Phosphoprotein</keyword>
<dbReference type="PROSITE" id="PS50110">
    <property type="entry name" value="RESPONSE_REGULATORY"/>
    <property type="match status" value="1"/>
</dbReference>
<dbReference type="Gene3D" id="6.10.250.690">
    <property type="match status" value="1"/>
</dbReference>
<keyword evidence="11" id="KW-1185">Reference proteome</keyword>
<dbReference type="Pfam" id="PF00486">
    <property type="entry name" value="Trans_reg_C"/>
    <property type="match status" value="1"/>
</dbReference>
<dbReference type="PANTHER" id="PTHR48111:SF73">
    <property type="entry name" value="ALKALINE PHOSPHATASE SYNTHESIS TRANSCRIPTIONAL REGULATORY PROTEIN PHOP"/>
    <property type="match status" value="1"/>
</dbReference>
<feature type="modified residue" description="4-aspartylphosphate" evidence="6">
    <location>
        <position position="59"/>
    </location>
</feature>
<comment type="function">
    <text evidence="5">May play the central regulatory role in sporulation. It may be an element of the effector pathway responsible for the activation of sporulation genes in response to nutritional stress. Spo0A may act in concert with spo0H (a sigma factor) to control the expression of some genes that are critical to the sporulation process.</text>
</comment>
<proteinExistence type="predicted"/>
<evidence type="ECO:0000259" key="8">
    <source>
        <dbReference type="PROSITE" id="PS50110"/>
    </source>
</evidence>
<dbReference type="InterPro" id="IPR001789">
    <property type="entry name" value="Sig_transdc_resp-reg_receiver"/>
</dbReference>
<dbReference type="GO" id="GO:0000976">
    <property type="term" value="F:transcription cis-regulatory region binding"/>
    <property type="evidence" value="ECO:0007669"/>
    <property type="project" value="TreeGrafter"/>
</dbReference>
<feature type="DNA-binding region" description="OmpR/PhoB-type" evidence="7">
    <location>
        <begin position="134"/>
        <end position="234"/>
    </location>
</feature>
<evidence type="ECO:0000313" key="11">
    <source>
        <dbReference type="Proteomes" id="UP000306509"/>
    </source>
</evidence>
<dbReference type="PROSITE" id="PS51755">
    <property type="entry name" value="OMPR_PHOB"/>
    <property type="match status" value="1"/>
</dbReference>
<dbReference type="Proteomes" id="UP000306509">
    <property type="component" value="Unassembled WGS sequence"/>
</dbReference>
<dbReference type="InterPro" id="IPR016032">
    <property type="entry name" value="Sig_transdc_resp-reg_C-effctor"/>
</dbReference>
<dbReference type="Gene3D" id="1.10.10.10">
    <property type="entry name" value="Winged helix-like DNA-binding domain superfamily/Winged helix DNA-binding domain"/>
    <property type="match status" value="1"/>
</dbReference>
<evidence type="ECO:0000256" key="3">
    <source>
        <dbReference type="ARBA" id="ARBA00023125"/>
    </source>
</evidence>
<dbReference type="GO" id="GO:0005829">
    <property type="term" value="C:cytosol"/>
    <property type="evidence" value="ECO:0007669"/>
    <property type="project" value="TreeGrafter"/>
</dbReference>
<feature type="domain" description="Response regulatory" evidence="8">
    <location>
        <begin position="10"/>
        <end position="123"/>
    </location>
</feature>
<dbReference type="SMART" id="SM00862">
    <property type="entry name" value="Trans_reg_C"/>
    <property type="match status" value="1"/>
</dbReference>
<dbReference type="GO" id="GO:0000156">
    <property type="term" value="F:phosphorelay response regulator activity"/>
    <property type="evidence" value="ECO:0007669"/>
    <property type="project" value="TreeGrafter"/>
</dbReference>
<evidence type="ECO:0000313" key="10">
    <source>
        <dbReference type="EMBL" id="TLD00039.1"/>
    </source>
</evidence>
<dbReference type="STRING" id="180332.GCA_000797495_03301"/>
<evidence type="ECO:0000256" key="6">
    <source>
        <dbReference type="PROSITE-ProRule" id="PRU00169"/>
    </source>
</evidence>
<evidence type="ECO:0000256" key="5">
    <source>
        <dbReference type="ARBA" id="ARBA00024867"/>
    </source>
</evidence>